<organism evidence="1">
    <name type="scientific">Eidolon bat coronavirus</name>
    <dbReference type="NCBI Taxonomy" id="2717680"/>
    <lineage>
        <taxon>Viruses</taxon>
        <taxon>Riboviria</taxon>
        <taxon>Orthornavirae</taxon>
        <taxon>Pisuviricota</taxon>
        <taxon>Pisoniviricetes</taxon>
        <taxon>Nidovirales</taxon>
        <taxon>Cornidovirineae</taxon>
        <taxon>Coronaviridae</taxon>
    </lineage>
</organism>
<evidence type="ECO:0000313" key="1">
    <source>
        <dbReference type="EMBL" id="WWB00558.1"/>
    </source>
</evidence>
<dbReference type="EMBL" id="PP273179">
    <property type="protein sequence ID" value="WWB00558.1"/>
    <property type="molecule type" value="Genomic_RNA"/>
</dbReference>
<protein>
    <submittedName>
        <fullName evidence="1">NS7b protein</fullName>
    </submittedName>
</protein>
<sequence>MNPLELASVFVCNSLQNSGVNWHRYGFSIRADGRTRAYGWCLSQLAARRNLGRNLWPCLPLLRVAPELMCLAAAELNLTSGNIFAFLCLIDAALRDNPTRATARKAYAAVSRLFRRFDLSCAFGYVLHDRHNWPDVIYNILQE</sequence>
<reference evidence="1" key="1">
    <citation type="submission" date="2024-02" db="EMBL/GenBank/DDBJ databases">
        <title>Substantial viral diversity in bats and rodents from East Africa: insights into evolution, recombination, and co-circulation.</title>
        <authorList>
            <person name="Hu B."/>
        </authorList>
    </citation>
    <scope>NUCLEOTIDE SEQUENCE</scope>
    <source>
        <strain evidence="1">5A/Kenya/BAT594/2015</strain>
    </source>
</reference>
<accession>A0AB38ZDN7</accession>
<proteinExistence type="predicted"/>
<name>A0AB38ZDN7_9NIDO</name>